<dbReference type="Pfam" id="PF06695">
    <property type="entry name" value="Sm_multidrug_ex"/>
    <property type="match status" value="1"/>
</dbReference>
<dbReference type="Proteomes" id="UP000229390">
    <property type="component" value="Unassembled WGS sequence"/>
</dbReference>
<accession>A0A2M6T0M6</accession>
<feature type="transmembrane region" description="Helical" evidence="1">
    <location>
        <begin position="95"/>
        <end position="121"/>
    </location>
</feature>
<dbReference type="PANTHER" id="PTHR36007:SF2">
    <property type="entry name" value="TRANSPORT PROTEIN-RELATED"/>
    <property type="match status" value="1"/>
</dbReference>
<dbReference type="AlphaFoldDB" id="A0A2M6T0M6"/>
<dbReference type="InterPro" id="IPR009577">
    <property type="entry name" value="Sm_multidrug_ex"/>
</dbReference>
<dbReference type="PANTHER" id="PTHR36007">
    <property type="entry name" value="TRANSPORT PROTEIN-RELATED"/>
    <property type="match status" value="1"/>
</dbReference>
<keyword evidence="1" id="KW-0472">Membrane</keyword>
<dbReference type="EMBL" id="PEYE01000036">
    <property type="protein sequence ID" value="PIS38715.1"/>
    <property type="molecule type" value="Genomic_DNA"/>
</dbReference>
<organism evidence="2 3">
    <name type="scientific">Candidatus Nealsonbacteria bacterium CG08_land_8_20_14_0_20_43_11</name>
    <dbReference type="NCBI Taxonomy" id="1974706"/>
    <lineage>
        <taxon>Bacteria</taxon>
        <taxon>Candidatus Nealsoniibacteriota</taxon>
    </lineage>
</organism>
<reference evidence="3" key="1">
    <citation type="submission" date="2017-09" db="EMBL/GenBank/DDBJ databases">
        <title>Depth-based differentiation of microbial function through sediment-hosted aquifers and enrichment of novel symbionts in the deep terrestrial subsurface.</title>
        <authorList>
            <person name="Probst A.J."/>
            <person name="Ladd B."/>
            <person name="Jarett J.K."/>
            <person name="Geller-Mcgrath D.E."/>
            <person name="Sieber C.M.K."/>
            <person name="Emerson J.B."/>
            <person name="Anantharaman K."/>
            <person name="Thomas B.C."/>
            <person name="Malmstrom R."/>
            <person name="Stieglmeier M."/>
            <person name="Klingl A."/>
            <person name="Woyke T."/>
            <person name="Ryan C.M."/>
            <person name="Banfield J.F."/>
        </authorList>
    </citation>
    <scope>NUCLEOTIDE SEQUENCE [LARGE SCALE GENOMIC DNA]</scope>
</reference>
<keyword evidence="1" id="KW-1133">Transmembrane helix</keyword>
<comment type="caution">
    <text evidence="2">The sequence shown here is derived from an EMBL/GenBank/DDBJ whole genome shotgun (WGS) entry which is preliminary data.</text>
</comment>
<evidence type="ECO:0000313" key="3">
    <source>
        <dbReference type="Proteomes" id="UP000229390"/>
    </source>
</evidence>
<feature type="transmembrane region" description="Helical" evidence="1">
    <location>
        <begin position="34"/>
        <end position="55"/>
    </location>
</feature>
<keyword evidence="1" id="KW-0812">Transmembrane</keyword>
<evidence type="ECO:0000256" key="1">
    <source>
        <dbReference type="SAM" id="Phobius"/>
    </source>
</evidence>
<protein>
    <submittedName>
        <fullName evidence="2">Ligand-binding protein SH3</fullName>
    </submittedName>
</protein>
<gene>
    <name evidence="2" type="ORF">COT34_02200</name>
</gene>
<sequence length="154" mass="16672">MLPELKTFLIAMSPLVELRGAIPVALGAYKLPFWSAYLFSVLGNLVPLVAILLLLDPAARFFSDRSLLFKEFFSWLFQHSRTAGQTKTEKWGKSLAVLILVATPIPFIGGWTGAILAAVLGMPIKKALPLVVLGTLISGAVVGLLSSEMLKLFC</sequence>
<feature type="transmembrane region" description="Helical" evidence="1">
    <location>
        <begin position="127"/>
        <end position="145"/>
    </location>
</feature>
<name>A0A2M6T0M6_9BACT</name>
<proteinExistence type="predicted"/>
<evidence type="ECO:0000313" key="2">
    <source>
        <dbReference type="EMBL" id="PIS38715.1"/>
    </source>
</evidence>